<evidence type="ECO:0000256" key="3">
    <source>
        <dbReference type="ARBA" id="ARBA00022801"/>
    </source>
</evidence>
<feature type="active site" description="Charge relay system" evidence="5 6">
    <location>
        <position position="245"/>
    </location>
</feature>
<dbReference type="PROSITE" id="PS00138">
    <property type="entry name" value="SUBTILASE_SER"/>
    <property type="match status" value="1"/>
</dbReference>
<dbReference type="InterPro" id="IPR023828">
    <property type="entry name" value="Peptidase_S8_Ser-AS"/>
</dbReference>
<feature type="active site" description="Charge relay system" evidence="5 6">
    <location>
        <position position="213"/>
    </location>
</feature>
<dbReference type="RefSeq" id="WP_090009664.1">
    <property type="nucleotide sequence ID" value="NZ_FNET01000013.1"/>
</dbReference>
<dbReference type="PROSITE" id="PS00136">
    <property type="entry name" value="SUBTILASE_ASP"/>
    <property type="match status" value="1"/>
</dbReference>
<sequence length="1052" mass="109813">MRAGQRGARRGITALALSAGLVTTGTITVTAAVAHAEEQASAGQGDRSVTLITGDRVELAGNRVVRVVPGPGRGRLPVRTFTRDGHQHVVPADAIALVDNGKLDPRLFDVTSLAEFGYDDARRSNVPVIVRPTAGARSGITALAVKGSVDDLVTGTVEKSGSAWESLRGGAVEKVWLDGIRQVSLDRSTKQIGAPQAWQAGVTGKGVKVAVLDTGVDEKHPDLQGRQIAEKNFTDSPDNTDEVGHGTHVASTVAGKGEQYRGVAPDAEILDGKVCQPGGCSESAILGGMQWAAEQGASVINMSLGGGDTPEIDPIEQAVNRISQETGALFVIAAGNSGRPETIGSPGSAESALTVGAVDRNDGIAPFSSRGPAADGAVKPDVTAPGVGIMAAEAGTQGHVAMDGTSMATPHVAGVVALLKQQHPDWTGTRLKATIMASAKANPALTAFDQGAGRADVPKMLAQQVIADPANINFGLQQWPHDDDQKIVREVTYRNPGKEPVTLDLSADVKGPDGKPSPAGLFTVSPARITVPAGGEAKATITADTRVNATDGAYSGAIVASNGLRTLVSVNREVESYDTAVSVLGADGNPAESHSTFFVNTKTGRSYPGLAKNARLPKGEYLVDSGVITPDFKVAFQVQPKFQVTGKGSITIDARNAKPVALKTPDAAAKSMIGTVGYSVPIAGTTLGHGWAFFGGLAGQVSTAQIGPDTPGLSTTIAEQFQGTARDEKTPVSYRLMYTEKGMPTGYERTARANELAEMTTSFRNAGKGRQHGIAVMPNPVDGSGGFGWFTPVPEGGRAIDHVSTVTGKWSWVYDRVGPDNNNEYTTQTPTRSFKGGKKYSQTFGAAIFGPSVPSAPGFGLARLEDQIAVRVPLFTDSNGGEGRINGGTARTALFHNGTKLGESDRPAAVFDVPAGEGTYRAEMEHSRAAELSKKVSGAWTFKAKHTNDITHLPLTVVRFLPKLDDKDTAHGRVQLVPLKVEQAQNTPKIKRITVEVSYDDGATWKRAHVAGDKVVLHHPKGAKSASLRAKTTDAAGNTGEVTIISAYQIAS</sequence>
<dbReference type="InterPro" id="IPR022398">
    <property type="entry name" value="Peptidase_S8_His-AS"/>
</dbReference>
<evidence type="ECO:0000256" key="2">
    <source>
        <dbReference type="ARBA" id="ARBA00022670"/>
    </source>
</evidence>
<dbReference type="PROSITE" id="PS51892">
    <property type="entry name" value="SUBTILASE"/>
    <property type="match status" value="1"/>
</dbReference>
<dbReference type="InterPro" id="IPR015500">
    <property type="entry name" value="Peptidase_S8_subtilisin-rel"/>
</dbReference>
<dbReference type="Pfam" id="PF00082">
    <property type="entry name" value="Peptidase_S8"/>
    <property type="match status" value="1"/>
</dbReference>
<evidence type="ECO:0000256" key="6">
    <source>
        <dbReference type="PROSITE-ProRule" id="PRU01240"/>
    </source>
</evidence>
<proteinExistence type="inferred from homology"/>
<gene>
    <name evidence="9" type="ORF">SAMN04488074_11394</name>
</gene>
<evidence type="ECO:0000313" key="9">
    <source>
        <dbReference type="EMBL" id="SDL76131.1"/>
    </source>
</evidence>
<keyword evidence="2 6" id="KW-0645">Protease</keyword>
<accession>A0A1G9MQ35</accession>
<evidence type="ECO:0000259" key="8">
    <source>
        <dbReference type="Pfam" id="PF00082"/>
    </source>
</evidence>
<feature type="active site" description="Charge relay system" evidence="5 6">
    <location>
        <position position="406"/>
    </location>
</feature>
<feature type="domain" description="Peptidase S8/S53" evidence="8">
    <location>
        <begin position="204"/>
        <end position="453"/>
    </location>
</feature>
<dbReference type="PANTHER" id="PTHR43806">
    <property type="entry name" value="PEPTIDASE S8"/>
    <property type="match status" value="1"/>
</dbReference>
<dbReference type="GO" id="GO:0006508">
    <property type="term" value="P:proteolysis"/>
    <property type="evidence" value="ECO:0007669"/>
    <property type="project" value="UniProtKB-KW"/>
</dbReference>
<dbReference type="GO" id="GO:0004252">
    <property type="term" value="F:serine-type endopeptidase activity"/>
    <property type="evidence" value="ECO:0007669"/>
    <property type="project" value="UniProtKB-UniRule"/>
</dbReference>
<keyword evidence="3 6" id="KW-0378">Hydrolase</keyword>
<name>A0A1G9MQ35_9PSEU</name>
<dbReference type="PRINTS" id="PR00723">
    <property type="entry name" value="SUBTILISIN"/>
</dbReference>
<dbReference type="InterPro" id="IPR000209">
    <property type="entry name" value="Peptidase_S8/S53_dom"/>
</dbReference>
<evidence type="ECO:0000256" key="4">
    <source>
        <dbReference type="ARBA" id="ARBA00022825"/>
    </source>
</evidence>
<evidence type="ECO:0000256" key="1">
    <source>
        <dbReference type="ARBA" id="ARBA00011073"/>
    </source>
</evidence>
<protein>
    <submittedName>
        <fullName evidence="9">Subtilase family protein</fullName>
    </submittedName>
</protein>
<dbReference type="AlphaFoldDB" id="A0A1G9MQ35"/>
<dbReference type="InterPro" id="IPR050131">
    <property type="entry name" value="Peptidase_S8_subtilisin-like"/>
</dbReference>
<dbReference type="Gene3D" id="3.40.50.200">
    <property type="entry name" value="Peptidase S8/S53 domain"/>
    <property type="match status" value="1"/>
</dbReference>
<dbReference type="PANTHER" id="PTHR43806:SF11">
    <property type="entry name" value="CEREVISIN-RELATED"/>
    <property type="match status" value="1"/>
</dbReference>
<evidence type="ECO:0000256" key="5">
    <source>
        <dbReference type="PIRSR" id="PIRSR615500-1"/>
    </source>
</evidence>
<dbReference type="Proteomes" id="UP000199682">
    <property type="component" value="Unassembled WGS sequence"/>
</dbReference>
<evidence type="ECO:0000256" key="7">
    <source>
        <dbReference type="RuleBase" id="RU003355"/>
    </source>
</evidence>
<dbReference type="EMBL" id="FNET01000013">
    <property type="protein sequence ID" value="SDL76131.1"/>
    <property type="molecule type" value="Genomic_DNA"/>
</dbReference>
<keyword evidence="4 6" id="KW-0720">Serine protease</keyword>
<organism evidence="9 10">
    <name type="scientific">Lentzea albidocapillata subsp. violacea</name>
    <dbReference type="NCBI Taxonomy" id="128104"/>
    <lineage>
        <taxon>Bacteria</taxon>
        <taxon>Bacillati</taxon>
        <taxon>Actinomycetota</taxon>
        <taxon>Actinomycetes</taxon>
        <taxon>Pseudonocardiales</taxon>
        <taxon>Pseudonocardiaceae</taxon>
        <taxon>Lentzea</taxon>
    </lineage>
</organism>
<comment type="similarity">
    <text evidence="1 6 7">Belongs to the peptidase S8 family.</text>
</comment>
<dbReference type="PROSITE" id="PS00137">
    <property type="entry name" value="SUBTILASE_HIS"/>
    <property type="match status" value="1"/>
</dbReference>
<dbReference type="SUPFAM" id="SSF52743">
    <property type="entry name" value="Subtilisin-like"/>
    <property type="match status" value="1"/>
</dbReference>
<dbReference type="InterPro" id="IPR036852">
    <property type="entry name" value="Peptidase_S8/S53_dom_sf"/>
</dbReference>
<evidence type="ECO:0000313" key="10">
    <source>
        <dbReference type="Proteomes" id="UP000199682"/>
    </source>
</evidence>
<dbReference type="InterPro" id="IPR023827">
    <property type="entry name" value="Peptidase_S8_Asp-AS"/>
</dbReference>
<reference evidence="10" key="1">
    <citation type="submission" date="2016-10" db="EMBL/GenBank/DDBJ databases">
        <authorList>
            <person name="Varghese N."/>
            <person name="Submissions S."/>
        </authorList>
    </citation>
    <scope>NUCLEOTIDE SEQUENCE [LARGE SCALE GENOMIC DNA]</scope>
    <source>
        <strain evidence="10">DSM 44796</strain>
    </source>
</reference>